<feature type="domain" description="Insertion element IS402-like" evidence="3">
    <location>
        <begin position="375"/>
        <end position="435"/>
    </location>
</feature>
<evidence type="ECO:0000259" key="4">
    <source>
        <dbReference type="Pfam" id="PF13360"/>
    </source>
</evidence>
<dbReference type="SMART" id="SM00564">
    <property type="entry name" value="PQQ"/>
    <property type="match status" value="2"/>
</dbReference>
<sequence length="881" mass="98551">MVLAFLTLIGIGDFLSAESQATKPTFPGKLGDWHGFPKYEFLIGEKRVTVVAPEQEVSGRPWVWHGEFFGHKPAPDIELLKRGFHLVYLSIPNMLGSPPAVEYWNECYAHLRKEYDFAAKVALVGLSRGGLYCYNWAIANPDKVACIYGDAPVCDFKSWPGGFGTGPGSKPNWELVLKLWDFESDEEAKAYSGNPVDNLKPLAEAGIPLLHVFGDADEVVPWEENTGLIAQRYKELGGQIELIRKPGVKHHPHGLDNPTPIVEFIAKHALPPPAKQLFSKDGIESWEIDSPHQAGKTRLSIVRPEFTVKGKRYPILFLLPVEAGEGSRLLKNFGSKDQLNGRLLHAGYDNFREHHEQMQKLLKNLGIEVTYLNGPQRDHHWNSRPWRPHRQVINGILFVLHTGIPWQDLPAEFGKAKTVYNRFRRWVDSGLWQRIYEALIDRILKAGDIDFELWCVDGTVIRAHRVAAGAPKENETTEENAEKHALGRSRGGYSTKLHFLTDGQGHPLGVIATPGQRNEAPEFENVMQACLINTFRKDKRPTALAGDKGYSSRAIREYIHKLGIEDVIPTRSNETARENFDKEKYRSRNIVERAIGWIKEFRRVELVIICLTHEGDVVWKADNLGKVIGGHGYGTSPILHGDLVIMANDTEKKSSLFALNRKTGEKAWEVPRPGGRLNFATPTVFSREDQSDLIIFSAWPIGITAIDSESGKLVWEIETYDVNKGQRAVASPIVVGDAVFANCAFTNGPKHLVGLKPVNESAEEVFRVDHSTVPHIPSLLAYEGLLYAWADKGICTCYELETGKKVWQERIGGNYFSSPICVNGIIYGIDADGHCVVIKAGQEFEELARIDLGDPCRSTPAVANGKMFIRTFRQLMAIGDE</sequence>
<name>A0ABP0S873_9DINO</name>
<proteinExistence type="predicted"/>
<dbReference type="Gene3D" id="3.40.50.1820">
    <property type="entry name" value="alpha/beta hydrolase"/>
    <property type="match status" value="1"/>
</dbReference>
<gene>
    <name evidence="5" type="ORF">CCMP2556_LOCUS50575</name>
</gene>
<dbReference type="Pfam" id="PF13340">
    <property type="entry name" value="DUF4096"/>
    <property type="match status" value="1"/>
</dbReference>
<organism evidence="5 6">
    <name type="scientific">Durusdinium trenchii</name>
    <dbReference type="NCBI Taxonomy" id="1381693"/>
    <lineage>
        <taxon>Eukaryota</taxon>
        <taxon>Sar</taxon>
        <taxon>Alveolata</taxon>
        <taxon>Dinophyceae</taxon>
        <taxon>Suessiales</taxon>
        <taxon>Symbiodiniaceae</taxon>
        <taxon>Durusdinium</taxon>
    </lineage>
</organism>
<dbReference type="Pfam" id="PF13360">
    <property type="entry name" value="PQQ_2"/>
    <property type="match status" value="1"/>
</dbReference>
<dbReference type="InterPro" id="IPR018391">
    <property type="entry name" value="PQQ_b-propeller_rpt"/>
</dbReference>
<dbReference type="PANTHER" id="PTHR34512">
    <property type="entry name" value="CELL SURFACE PROTEIN"/>
    <property type="match status" value="1"/>
</dbReference>
<evidence type="ECO:0000256" key="1">
    <source>
        <dbReference type="SAM" id="SignalP"/>
    </source>
</evidence>
<dbReference type="InterPro" id="IPR029058">
    <property type="entry name" value="AB_hydrolase_fold"/>
</dbReference>
<accession>A0ABP0S873</accession>
<dbReference type="InterPro" id="IPR015943">
    <property type="entry name" value="WD40/YVTN_repeat-like_dom_sf"/>
</dbReference>
<dbReference type="SUPFAM" id="SSF53474">
    <property type="entry name" value="alpha/beta-Hydrolases"/>
    <property type="match status" value="1"/>
</dbReference>
<evidence type="ECO:0000313" key="6">
    <source>
        <dbReference type="Proteomes" id="UP001642484"/>
    </source>
</evidence>
<feature type="chain" id="PRO_5045196163" evidence="1">
    <location>
        <begin position="22"/>
        <end position="881"/>
    </location>
</feature>
<keyword evidence="6" id="KW-1185">Reference proteome</keyword>
<keyword evidence="1" id="KW-0732">Signal</keyword>
<dbReference type="InterPro" id="IPR002559">
    <property type="entry name" value="Transposase_11"/>
</dbReference>
<feature type="domain" description="Pyrrolo-quinoline quinone repeat" evidence="4">
    <location>
        <begin position="608"/>
        <end position="741"/>
    </location>
</feature>
<reference evidence="5 6" key="1">
    <citation type="submission" date="2024-02" db="EMBL/GenBank/DDBJ databases">
        <authorList>
            <person name="Chen Y."/>
            <person name="Shah S."/>
            <person name="Dougan E. K."/>
            <person name="Thang M."/>
            <person name="Chan C."/>
        </authorList>
    </citation>
    <scope>NUCLEOTIDE SEQUENCE [LARGE SCALE GENOMIC DNA]</scope>
</reference>
<dbReference type="InterPro" id="IPR025161">
    <property type="entry name" value="IS402-like_dom"/>
</dbReference>
<dbReference type="Gene3D" id="2.130.10.10">
    <property type="entry name" value="YVTN repeat-like/Quinoprotein amine dehydrogenase"/>
    <property type="match status" value="1"/>
</dbReference>
<dbReference type="SUPFAM" id="SSF50998">
    <property type="entry name" value="Quinoprotein alcohol dehydrogenase-like"/>
    <property type="match status" value="1"/>
</dbReference>
<evidence type="ECO:0000313" key="5">
    <source>
        <dbReference type="EMBL" id="CAK9108562.1"/>
    </source>
</evidence>
<feature type="signal peptide" evidence="1">
    <location>
        <begin position="1"/>
        <end position="21"/>
    </location>
</feature>
<dbReference type="NCBIfam" id="NF033580">
    <property type="entry name" value="transpos_IS5_3"/>
    <property type="match status" value="1"/>
</dbReference>
<feature type="domain" description="Transposase IS4-like" evidence="2">
    <location>
        <begin position="455"/>
        <end position="603"/>
    </location>
</feature>
<protein>
    <submittedName>
        <fullName evidence="5">Uncharacterized protein</fullName>
    </submittedName>
</protein>
<dbReference type="InterPro" id="IPR002372">
    <property type="entry name" value="PQQ_rpt_dom"/>
</dbReference>
<evidence type="ECO:0000259" key="2">
    <source>
        <dbReference type="Pfam" id="PF01609"/>
    </source>
</evidence>
<dbReference type="PANTHER" id="PTHR34512:SF30">
    <property type="entry name" value="OUTER MEMBRANE PROTEIN ASSEMBLY FACTOR BAMB"/>
    <property type="match status" value="1"/>
</dbReference>
<dbReference type="InterPro" id="IPR011047">
    <property type="entry name" value="Quinoprotein_ADH-like_sf"/>
</dbReference>
<evidence type="ECO:0000259" key="3">
    <source>
        <dbReference type="Pfam" id="PF13340"/>
    </source>
</evidence>
<comment type="caution">
    <text evidence="5">The sequence shown here is derived from an EMBL/GenBank/DDBJ whole genome shotgun (WGS) entry which is preliminary data.</text>
</comment>
<dbReference type="Pfam" id="PF01609">
    <property type="entry name" value="DDE_Tnp_1"/>
    <property type="match status" value="1"/>
</dbReference>
<dbReference type="Proteomes" id="UP001642484">
    <property type="component" value="Unassembled WGS sequence"/>
</dbReference>
<dbReference type="EMBL" id="CAXAMN010027128">
    <property type="protein sequence ID" value="CAK9108562.1"/>
    <property type="molecule type" value="Genomic_DNA"/>
</dbReference>